<keyword evidence="7 14" id="KW-0809">Transit peptide</keyword>
<evidence type="ECO:0000256" key="1">
    <source>
        <dbReference type="ARBA" id="ARBA00004443"/>
    </source>
</evidence>
<evidence type="ECO:0000256" key="13">
    <source>
        <dbReference type="PROSITE-ProRule" id="PRU00023"/>
    </source>
</evidence>
<dbReference type="InterPro" id="IPR036770">
    <property type="entry name" value="Ankyrin_rpt-contain_sf"/>
</dbReference>
<dbReference type="SUPFAM" id="SSF48479">
    <property type="entry name" value="Cytochrome c oxidase subunit E"/>
    <property type="match status" value="1"/>
</dbReference>
<dbReference type="Pfam" id="PF12796">
    <property type="entry name" value="Ank_2"/>
    <property type="match status" value="1"/>
</dbReference>
<dbReference type="FunCoup" id="J4H2F8">
    <property type="interactions" value="16"/>
</dbReference>
<keyword evidence="5 14" id="KW-0479">Metal-binding</keyword>
<dbReference type="HOGENOM" id="CLU_994110_0_0_1"/>
<dbReference type="Pfam" id="PF02284">
    <property type="entry name" value="COX5A"/>
    <property type="match status" value="1"/>
</dbReference>
<dbReference type="CDD" id="cd00923">
    <property type="entry name" value="Cyt_c_Oxidase_Va"/>
    <property type="match status" value="1"/>
</dbReference>
<evidence type="ECO:0000256" key="11">
    <source>
        <dbReference type="ARBA" id="ARBA00070174"/>
    </source>
</evidence>
<dbReference type="FunFam" id="1.25.40.40:FF:000001">
    <property type="entry name" value="Cytochrome c oxidase subunit VI"/>
    <property type="match status" value="1"/>
</dbReference>
<evidence type="ECO:0000256" key="7">
    <source>
        <dbReference type="ARBA" id="ARBA00022946"/>
    </source>
</evidence>
<dbReference type="SUPFAM" id="SSF48403">
    <property type="entry name" value="Ankyrin repeat"/>
    <property type="match status" value="1"/>
</dbReference>
<evidence type="ECO:0000256" key="2">
    <source>
        <dbReference type="ARBA" id="ARBA00004673"/>
    </source>
</evidence>
<dbReference type="STRING" id="599839.J4H2F8"/>
<dbReference type="SMART" id="SM00248">
    <property type="entry name" value="ANK"/>
    <property type="match status" value="3"/>
</dbReference>
<proteinExistence type="inferred from homology"/>
<keyword evidence="13" id="KW-0040">ANK repeat</keyword>
<evidence type="ECO:0000256" key="5">
    <source>
        <dbReference type="ARBA" id="ARBA00022723"/>
    </source>
</evidence>
<organism evidence="16 17">
    <name type="scientific">Fibroporia radiculosa</name>
    <dbReference type="NCBI Taxonomy" id="599839"/>
    <lineage>
        <taxon>Eukaryota</taxon>
        <taxon>Fungi</taxon>
        <taxon>Dikarya</taxon>
        <taxon>Basidiomycota</taxon>
        <taxon>Agaricomycotina</taxon>
        <taxon>Agaricomycetes</taxon>
        <taxon>Polyporales</taxon>
        <taxon>Fibroporiaceae</taxon>
        <taxon>Fibroporia</taxon>
    </lineage>
</organism>
<feature type="region of interest" description="Disordered" evidence="15">
    <location>
        <begin position="250"/>
        <end position="280"/>
    </location>
</feature>
<feature type="repeat" description="ANK" evidence="13">
    <location>
        <begin position="191"/>
        <end position="227"/>
    </location>
</feature>
<comment type="similarity">
    <text evidence="3 14">Belongs to the cytochrome c oxidase subunit 5A family.</text>
</comment>
<dbReference type="InterPro" id="IPR036545">
    <property type="entry name" value="Cyt_c_oxidase_su5A/6_sf"/>
</dbReference>
<comment type="pathway">
    <text evidence="2 14">Energy metabolism; oxidative phosphorylation.</text>
</comment>
<keyword evidence="4 14" id="KW-0349">Heme</keyword>
<dbReference type="PANTHER" id="PTHR14200:SF11">
    <property type="entry name" value="CYTOCHROME C OXIDASE SUBUNIT 5A, MITOCHONDRIAL"/>
    <property type="match status" value="1"/>
</dbReference>
<evidence type="ECO:0000256" key="6">
    <source>
        <dbReference type="ARBA" id="ARBA00022792"/>
    </source>
</evidence>
<dbReference type="GO" id="GO:0045277">
    <property type="term" value="C:respiratory chain complex IV"/>
    <property type="evidence" value="ECO:0007669"/>
    <property type="project" value="UniProtKB-UniRule"/>
</dbReference>
<evidence type="ECO:0000256" key="12">
    <source>
        <dbReference type="ARBA" id="ARBA00082700"/>
    </source>
</evidence>
<dbReference type="AlphaFoldDB" id="J4H2F8"/>
<evidence type="ECO:0000256" key="8">
    <source>
        <dbReference type="ARBA" id="ARBA00023004"/>
    </source>
</evidence>
<dbReference type="InterPro" id="IPR002110">
    <property type="entry name" value="Ankyrin_rpt"/>
</dbReference>
<dbReference type="PRINTS" id="PR01415">
    <property type="entry name" value="ANKYRIN"/>
</dbReference>
<keyword evidence="8 14" id="KW-0408">Iron</keyword>
<evidence type="ECO:0000256" key="15">
    <source>
        <dbReference type="SAM" id="MobiDB-lite"/>
    </source>
</evidence>
<dbReference type="GO" id="GO:0046872">
    <property type="term" value="F:metal ion binding"/>
    <property type="evidence" value="ECO:0007669"/>
    <property type="project" value="UniProtKB-UniRule"/>
</dbReference>
<dbReference type="GeneID" id="24096360"/>
<dbReference type="InterPro" id="IPR003204">
    <property type="entry name" value="Cyt_c_oxidase_su5A/6"/>
</dbReference>
<accession>J4H2F8</accession>
<dbReference type="Proteomes" id="UP000006352">
    <property type="component" value="Unassembled WGS sequence"/>
</dbReference>
<comment type="subcellular location">
    <subcellularLocation>
        <location evidence="1 14">Mitochondrion inner membrane</location>
        <topology evidence="1 14">Peripheral membrane protein</topology>
        <orientation evidence="1 14">Matrix side</orientation>
    </subcellularLocation>
</comment>
<reference evidence="16 17" key="1">
    <citation type="journal article" date="2012" name="Appl. Environ. Microbiol.">
        <title>Short-read sequencing for genomic analysis of the brown rot fungus Fibroporia radiculosa.</title>
        <authorList>
            <person name="Tang J.D."/>
            <person name="Perkins A.D."/>
            <person name="Sonstegard T.S."/>
            <person name="Schroeder S.G."/>
            <person name="Burgess S.C."/>
            <person name="Diehl S.V."/>
        </authorList>
    </citation>
    <scope>NUCLEOTIDE SEQUENCE [LARGE SCALE GENOMIC DNA]</scope>
    <source>
        <strain evidence="16 17">TFFH 294</strain>
    </source>
</reference>
<evidence type="ECO:0000313" key="16">
    <source>
        <dbReference type="EMBL" id="CCM01449.1"/>
    </source>
</evidence>
<evidence type="ECO:0000256" key="4">
    <source>
        <dbReference type="ARBA" id="ARBA00022617"/>
    </source>
</evidence>
<dbReference type="EMBL" id="HE797033">
    <property type="protein sequence ID" value="CCM01449.1"/>
    <property type="molecule type" value="Genomic_DNA"/>
</dbReference>
<keyword evidence="6 14" id="KW-0999">Mitochondrion inner membrane</keyword>
<protein>
    <recommendedName>
        <fullName evidence="11 14">Cytochrome c oxidase subunit 6, mitochondrial</fullName>
    </recommendedName>
    <alternativeName>
        <fullName evidence="12 14">Cytochrome c oxidase polypeptide VI</fullName>
    </alternativeName>
</protein>
<name>J4H2F8_9APHY</name>
<evidence type="ECO:0000256" key="10">
    <source>
        <dbReference type="ARBA" id="ARBA00023136"/>
    </source>
</evidence>
<comment type="function">
    <text evidence="14">Component of the cytochrome c oxidase, the last enzyme in the mitochondrial electron transport chain which drives oxidative phosphorylation. The respiratory chain contains 3 multisubunit complexes succinate dehydrogenase (complex II, CII), ubiquinol-cytochrome c oxidoreductase (cytochrome b-c1 complex, complex III, CIII) and cytochrome c oxidase (complex IV, CIV), that cooperate to transfer electrons derived from NADH and succinate to molecular oxygen, creating an electrochemical gradient over the inner membrane that drives transmembrane transport and the ATP synthase. Cytochrome c oxidase is the component of the respiratory chain that catalyzes the reduction of oxygen to water. Electrons originating from reduced cytochrome c in the intermembrane space (IMS) are transferred via the dinuclear copper A center (CU(A)) of subunit 2 and heme A of subunit 1 to the active site in subunit 1, a binuclear center (BNC) formed by heme A3 and copper B (CU(B)). The BNC reduces molecular oxygen to 2 water molecules using 4 electrons from cytochrome c in the IMS and 4 protons from the mitochondrial matrix.</text>
</comment>
<evidence type="ECO:0000256" key="14">
    <source>
        <dbReference type="RuleBase" id="RU368103"/>
    </source>
</evidence>
<dbReference type="PROSITE" id="PS50297">
    <property type="entry name" value="ANK_REP_REGION"/>
    <property type="match status" value="2"/>
</dbReference>
<dbReference type="UniPathway" id="UPA00705"/>
<keyword evidence="10 14" id="KW-0472">Membrane</keyword>
<dbReference type="OrthoDB" id="5778907at2759"/>
<sequence length="280" mass="31036">MRAQMITSLLRARPVARRIAPTFARASSGQVHEETFESFTERYVTFFQQAQDLFEVQRGLNNCFAHDLVPAPSVIEAAVRAARRVNDYATAVRVFEGIKEKVENKQQYQAYLDELKPVREELDERLLAAARSDNEELVLEVFEQEGTFNINFQDGLGNTALHYAASHGSTGVLEYILSHEECDVDLTNRLEGATPLHLALRLGDPEIRVLVVESLLDAGANTMIKNKHGQTALSLLGPNDTEIRTLMRKAQAEANVSRDDIADDDDDEDGSGSGSGSDED</sequence>
<gene>
    <name evidence="16" type="ORF">FIBRA_03501</name>
</gene>
<evidence type="ECO:0000256" key="3">
    <source>
        <dbReference type="ARBA" id="ARBA00007972"/>
    </source>
</evidence>
<dbReference type="GO" id="GO:0006123">
    <property type="term" value="P:mitochondrial electron transport, cytochrome c to oxygen"/>
    <property type="evidence" value="ECO:0007669"/>
    <property type="project" value="UniProtKB-UniRule"/>
</dbReference>
<keyword evidence="17" id="KW-1185">Reference proteome</keyword>
<dbReference type="Gene3D" id="1.25.40.40">
    <property type="entry name" value="Cytochrome c oxidase, subunit Va/VI"/>
    <property type="match status" value="1"/>
</dbReference>
<feature type="compositionally biased region" description="Gly residues" evidence="15">
    <location>
        <begin position="271"/>
        <end position="280"/>
    </location>
</feature>
<dbReference type="PANTHER" id="PTHR14200">
    <property type="entry name" value="CYTOCHROME C OXIDASE POLYPEPTIDE"/>
    <property type="match status" value="1"/>
</dbReference>
<dbReference type="Gene3D" id="1.25.40.20">
    <property type="entry name" value="Ankyrin repeat-containing domain"/>
    <property type="match status" value="1"/>
</dbReference>
<dbReference type="GO" id="GO:0005743">
    <property type="term" value="C:mitochondrial inner membrane"/>
    <property type="evidence" value="ECO:0007669"/>
    <property type="project" value="UniProtKB-SubCell"/>
</dbReference>
<dbReference type="RefSeq" id="XP_012180732.1">
    <property type="nucleotide sequence ID" value="XM_012325342.1"/>
</dbReference>
<dbReference type="PROSITE" id="PS50088">
    <property type="entry name" value="ANK_REPEAT"/>
    <property type="match status" value="2"/>
</dbReference>
<evidence type="ECO:0000313" key="17">
    <source>
        <dbReference type="Proteomes" id="UP000006352"/>
    </source>
</evidence>
<evidence type="ECO:0000256" key="9">
    <source>
        <dbReference type="ARBA" id="ARBA00023128"/>
    </source>
</evidence>
<feature type="repeat" description="ANK" evidence="13">
    <location>
        <begin position="156"/>
        <end position="179"/>
    </location>
</feature>
<keyword evidence="9 14" id="KW-0496">Mitochondrion</keyword>
<dbReference type="InParanoid" id="J4H2F8"/>
<comment type="subunit">
    <text evidence="14">Component of the cytochrome c oxidase (complex IV, CIV), a multisubunit enzyme composed of a catalytic core of 3 subunits and several supernumerary subunits.</text>
</comment>
<feature type="compositionally biased region" description="Acidic residues" evidence="15">
    <location>
        <begin position="261"/>
        <end position="270"/>
    </location>
</feature>